<name>A0ABQ3US92_9CHLR</name>
<proteinExistence type="predicted"/>
<keyword evidence="2" id="KW-1185">Reference proteome</keyword>
<sequence length="62" mass="6938">MSGGVEDALLLHSCNEAWTRRNRLPKDVGSYERRWGSQRQVLICGYSSFAIEGYSLKACASL</sequence>
<comment type="caution">
    <text evidence="1">The sequence shown here is derived from an EMBL/GenBank/DDBJ whole genome shotgun (WGS) entry which is preliminary data.</text>
</comment>
<dbReference type="Proteomes" id="UP000654345">
    <property type="component" value="Unassembled WGS sequence"/>
</dbReference>
<gene>
    <name evidence="1" type="ORF">KSB_41310</name>
</gene>
<reference evidence="1 2" key="1">
    <citation type="journal article" date="2021" name="Int. J. Syst. Evol. Microbiol.">
        <title>Reticulibacter mediterranei gen. nov., sp. nov., within the new family Reticulibacteraceae fam. nov., and Ktedonospora formicarum gen. nov., sp. nov., Ktedonobacter robiniae sp. nov., Dictyobacter formicarum sp. nov. and Dictyobacter arantiisoli sp. nov., belonging to the class Ktedonobacteria.</title>
        <authorList>
            <person name="Yabe S."/>
            <person name="Zheng Y."/>
            <person name="Wang C.M."/>
            <person name="Sakai Y."/>
            <person name="Abe K."/>
            <person name="Yokota A."/>
            <person name="Donadio S."/>
            <person name="Cavaletti L."/>
            <person name="Monciardini P."/>
        </authorList>
    </citation>
    <scope>NUCLEOTIDE SEQUENCE [LARGE SCALE GENOMIC DNA]</scope>
    <source>
        <strain evidence="1 2">SOSP1-30</strain>
    </source>
</reference>
<accession>A0ABQ3US92</accession>
<evidence type="ECO:0000313" key="2">
    <source>
        <dbReference type="Proteomes" id="UP000654345"/>
    </source>
</evidence>
<protein>
    <submittedName>
        <fullName evidence="1">Uncharacterized protein</fullName>
    </submittedName>
</protein>
<evidence type="ECO:0000313" key="1">
    <source>
        <dbReference type="EMBL" id="GHO55656.1"/>
    </source>
</evidence>
<organism evidence="1 2">
    <name type="scientific">Ktedonobacter robiniae</name>
    <dbReference type="NCBI Taxonomy" id="2778365"/>
    <lineage>
        <taxon>Bacteria</taxon>
        <taxon>Bacillati</taxon>
        <taxon>Chloroflexota</taxon>
        <taxon>Ktedonobacteria</taxon>
        <taxon>Ktedonobacterales</taxon>
        <taxon>Ktedonobacteraceae</taxon>
        <taxon>Ktedonobacter</taxon>
    </lineage>
</organism>
<dbReference type="EMBL" id="BNJG01000001">
    <property type="protein sequence ID" value="GHO55656.1"/>
    <property type="molecule type" value="Genomic_DNA"/>
</dbReference>